<evidence type="ECO:0000313" key="3">
    <source>
        <dbReference type="EMBL" id="QNP69444.1"/>
    </source>
</evidence>
<feature type="compositionally biased region" description="Polar residues" evidence="1">
    <location>
        <begin position="107"/>
        <end position="120"/>
    </location>
</feature>
<feature type="chain" id="PRO_5028933988" description="Secreted protein" evidence="2">
    <location>
        <begin position="27"/>
        <end position="227"/>
    </location>
</feature>
<dbReference type="Proteomes" id="UP000516052">
    <property type="component" value="Chromosome"/>
</dbReference>
<sequence length="227" mass="24058">MGSSRLATVIVGIITILTPTPITANAAVTRQAATPSTPICVPVAAIPADAGTAPDTIIARGDTLSTLRAPTPHPLPVHGPERRRAEVPAGEQRERPDPEGERPVPQQPQIQQASPNSSRANPGGGNTSPRTSRWGTASARGASGTSSRAASPDARAPTGRLTRKIQCQDGQPDQCHRPPEPPPVGRREHHRHADRHQQPAPEDGPHDQPARLRDARPEPTPYAFTPL</sequence>
<evidence type="ECO:0008006" key="5">
    <source>
        <dbReference type="Google" id="ProtNLM"/>
    </source>
</evidence>
<gene>
    <name evidence="3" type="ORF">IAG44_08315</name>
</gene>
<reference evidence="3 4" key="1">
    <citation type="submission" date="2020-08" db="EMBL/GenBank/DDBJ databases">
        <title>A novel species.</title>
        <authorList>
            <person name="Gao J."/>
        </authorList>
    </citation>
    <scope>NUCLEOTIDE SEQUENCE [LARGE SCALE GENOMIC DNA]</scope>
    <source>
        <strain evidence="3 4">CRXT-G-22</strain>
    </source>
</reference>
<accession>A0A7H0I9H8</accession>
<protein>
    <recommendedName>
        <fullName evidence="5">Secreted protein</fullName>
    </recommendedName>
</protein>
<keyword evidence="4" id="KW-1185">Reference proteome</keyword>
<evidence type="ECO:0000256" key="1">
    <source>
        <dbReference type="SAM" id="MobiDB-lite"/>
    </source>
</evidence>
<name>A0A7H0I9H8_9ACTN</name>
<dbReference type="RefSeq" id="WP_187746483.1">
    <property type="nucleotide sequence ID" value="NZ_CP060828.1"/>
</dbReference>
<feature type="compositionally biased region" description="Basic and acidic residues" evidence="1">
    <location>
        <begin position="79"/>
        <end position="102"/>
    </location>
</feature>
<feature type="compositionally biased region" description="Low complexity" evidence="1">
    <location>
        <begin position="135"/>
        <end position="157"/>
    </location>
</feature>
<dbReference type="EMBL" id="CP060828">
    <property type="protein sequence ID" value="QNP69444.1"/>
    <property type="molecule type" value="Genomic_DNA"/>
</dbReference>
<keyword evidence="2" id="KW-0732">Signal</keyword>
<feature type="region of interest" description="Disordered" evidence="1">
    <location>
        <begin position="63"/>
        <end position="227"/>
    </location>
</feature>
<feature type="compositionally biased region" description="Basic and acidic residues" evidence="1">
    <location>
        <begin position="203"/>
        <end position="217"/>
    </location>
</feature>
<proteinExistence type="predicted"/>
<evidence type="ECO:0000256" key="2">
    <source>
        <dbReference type="SAM" id="SignalP"/>
    </source>
</evidence>
<dbReference type="KEGG" id="sroi:IAG44_08315"/>
<organism evidence="3 4">
    <name type="scientific">Streptomyces roseirectus</name>
    <dbReference type="NCBI Taxonomy" id="2768066"/>
    <lineage>
        <taxon>Bacteria</taxon>
        <taxon>Bacillati</taxon>
        <taxon>Actinomycetota</taxon>
        <taxon>Actinomycetes</taxon>
        <taxon>Kitasatosporales</taxon>
        <taxon>Streptomycetaceae</taxon>
        <taxon>Streptomyces</taxon>
    </lineage>
</organism>
<feature type="signal peptide" evidence="2">
    <location>
        <begin position="1"/>
        <end position="26"/>
    </location>
</feature>
<evidence type="ECO:0000313" key="4">
    <source>
        <dbReference type="Proteomes" id="UP000516052"/>
    </source>
</evidence>
<dbReference type="AlphaFoldDB" id="A0A7H0I9H8"/>